<evidence type="ECO:0000313" key="2">
    <source>
        <dbReference type="EMBL" id="KWX15120.1"/>
    </source>
</evidence>
<dbReference type="VEuPathDB" id="GiardiaDB:QR46_0830"/>
<dbReference type="AlphaFoldDB" id="A0A132NYH6"/>
<organism evidence="2 3">
    <name type="scientific">Giardia duodenalis assemblage B</name>
    <dbReference type="NCBI Taxonomy" id="1394984"/>
    <lineage>
        <taxon>Eukaryota</taxon>
        <taxon>Metamonada</taxon>
        <taxon>Diplomonadida</taxon>
        <taxon>Hexamitidae</taxon>
        <taxon>Giardiinae</taxon>
        <taxon>Giardia</taxon>
    </lineage>
</organism>
<proteinExistence type="predicted"/>
<sequence length="84" mass="9082">MFTADDNRPPKTVVGDKKAPSMDDDIISEFAFDGEGSDTDSNSVIIEDDDIMSTKRIGTATSSKLEIPKAISLGELSDIENRLC</sequence>
<evidence type="ECO:0000256" key="1">
    <source>
        <dbReference type="SAM" id="MobiDB-lite"/>
    </source>
</evidence>
<feature type="region of interest" description="Disordered" evidence="1">
    <location>
        <begin position="1"/>
        <end position="20"/>
    </location>
</feature>
<name>A0A132NYH6_GIAIN</name>
<accession>A0A132NYH6</accession>
<protein>
    <submittedName>
        <fullName evidence="2">Uncharacterized protein</fullName>
    </submittedName>
</protein>
<reference evidence="2 3" key="1">
    <citation type="journal article" date="2015" name="Mol. Biochem. Parasitol.">
        <title>Identification of polymorphic genes for use in assemblage B genotyping assays through comparative genomics of multiple assemblage B Giardia duodenalis isolates.</title>
        <authorList>
            <person name="Wielinga C."/>
            <person name="Thompson R.C."/>
            <person name="Monis P."/>
            <person name="Ryan U."/>
        </authorList>
    </citation>
    <scope>NUCLEOTIDE SEQUENCE [LARGE SCALE GENOMIC DNA]</scope>
    <source>
        <strain evidence="2 3">BAH15c1</strain>
    </source>
</reference>
<gene>
    <name evidence="2" type="ORF">QR46_0830</name>
</gene>
<evidence type="ECO:0000313" key="3">
    <source>
        <dbReference type="Proteomes" id="UP000070089"/>
    </source>
</evidence>
<comment type="caution">
    <text evidence="2">The sequence shown here is derived from an EMBL/GenBank/DDBJ whole genome shotgun (WGS) entry which is preliminary data.</text>
</comment>
<dbReference type="OrthoDB" id="10549077at2759"/>
<dbReference type="Proteomes" id="UP000070089">
    <property type="component" value="Unassembled WGS sequence"/>
</dbReference>
<dbReference type="EMBL" id="JXTI01000014">
    <property type="protein sequence ID" value="KWX15120.1"/>
    <property type="molecule type" value="Genomic_DNA"/>
</dbReference>